<dbReference type="EMBL" id="LT576116">
    <property type="protein sequence ID" value="SBN37491.1"/>
    <property type="molecule type" value="Genomic_DNA"/>
</dbReference>
<keyword evidence="2" id="KW-0614">Plasmid</keyword>
<feature type="region of interest" description="Disordered" evidence="1">
    <location>
        <begin position="22"/>
        <end position="46"/>
    </location>
</feature>
<reference evidence="2" key="2">
    <citation type="submission" date="2016-10" db="EMBL/GenBank/DDBJ databases">
        <title>Plasmid pRmtH78.</title>
        <authorList>
            <person name="Beyrouthy R."/>
            <person name="Hamze M."/>
            <person name="Bonnet R."/>
        </authorList>
    </citation>
    <scope>NUCLEOTIDE SEQUENCE</scope>
    <source>
        <strain evidence="2">CMUL78</strain>
        <plasmid evidence="2">pRmtH</plasmid>
    </source>
</reference>
<name>A0A1G4DFY6_KLEPN</name>
<evidence type="ECO:0000313" key="2">
    <source>
        <dbReference type="EMBL" id="SBN37491.1"/>
    </source>
</evidence>
<gene>
    <name evidence="2" type="ORF">PRMTH_040</name>
</gene>
<evidence type="ECO:0000256" key="1">
    <source>
        <dbReference type="SAM" id="MobiDB-lite"/>
    </source>
</evidence>
<geneLocation type="plasmid" evidence="2">
    <name>pRmtH</name>
</geneLocation>
<organism evidence="2">
    <name type="scientific">Klebsiella pneumoniae</name>
    <dbReference type="NCBI Taxonomy" id="573"/>
    <lineage>
        <taxon>Bacteria</taxon>
        <taxon>Pseudomonadati</taxon>
        <taxon>Pseudomonadota</taxon>
        <taxon>Gammaproteobacteria</taxon>
        <taxon>Enterobacterales</taxon>
        <taxon>Enterobacteriaceae</taxon>
        <taxon>Klebsiella/Raoultella group</taxon>
        <taxon>Klebsiella</taxon>
        <taxon>Klebsiella pneumoniae complex</taxon>
    </lineage>
</organism>
<accession>A0A1G4DFY6</accession>
<dbReference type="AlphaFoldDB" id="A0A1G4DFY6"/>
<sequence length="155" mass="17395">MDSVAGREPKVSCMGVLLKPLRVKKRHHSRKKKRKQTDSRDQTGNVRMQAGENMFFMPPERSHDKPAAYQTGRQERSLFSFLNCATLYQIEARKAKTVISPRNSSPGSFPFSISVMMMPATIIHAMPLQRRSLSATTLIRTKATARIAPHRAGTG</sequence>
<protein>
    <submittedName>
        <fullName evidence="2">Uncharacterized protein</fullName>
    </submittedName>
</protein>
<feature type="compositionally biased region" description="Basic residues" evidence="1">
    <location>
        <begin position="22"/>
        <end position="35"/>
    </location>
</feature>
<reference evidence="2" key="1">
    <citation type="submission" date="2016-05" db="EMBL/GenBank/DDBJ databases">
        <authorList>
            <person name="Lavstsen T."/>
            <person name="Jespersen J.S."/>
        </authorList>
    </citation>
    <scope>NUCLEOTIDE SEQUENCE</scope>
    <source>
        <strain evidence="2">CMUL78</strain>
        <plasmid evidence="2">pRmtH</plasmid>
    </source>
</reference>
<proteinExistence type="predicted"/>